<evidence type="ECO:0000313" key="1">
    <source>
        <dbReference type="EMBL" id="ACG47885.1"/>
    </source>
</evidence>
<reference evidence="1" key="1">
    <citation type="journal article" date="2009" name="Plant Mol. Biol.">
        <title>Insights into corn genes derived from large-scale cDNA sequencing.</title>
        <authorList>
            <person name="Alexandrov N.N."/>
            <person name="Brover V.V."/>
            <person name="Freidin S."/>
            <person name="Troukhan M.E."/>
            <person name="Tatarinova T.V."/>
            <person name="Zhang H."/>
            <person name="Swaller T.J."/>
            <person name="Lu Y.P."/>
            <person name="Bouck J."/>
            <person name="Flavell R.B."/>
            <person name="Feldmann K.A."/>
        </authorList>
    </citation>
    <scope>NUCLEOTIDE SEQUENCE</scope>
</reference>
<protein>
    <submittedName>
        <fullName evidence="1">Uncharacterized protein</fullName>
    </submittedName>
</protein>
<proteinExistence type="evidence at transcript level"/>
<dbReference type="EMBL" id="EU975767">
    <property type="protein sequence ID" value="ACG47885.1"/>
    <property type="molecule type" value="mRNA"/>
</dbReference>
<sequence>MGSAQGLIFVSYLRQEREHCTTTLENGDRGKGKTNQSRLMRILSRNGHAFIGTTPVIIVSHSGQQEAVTRTEIKP</sequence>
<organism evidence="1">
    <name type="scientific">Zea mays</name>
    <name type="common">Maize</name>
    <dbReference type="NCBI Taxonomy" id="4577"/>
    <lineage>
        <taxon>Eukaryota</taxon>
        <taxon>Viridiplantae</taxon>
        <taxon>Streptophyta</taxon>
        <taxon>Embryophyta</taxon>
        <taxon>Tracheophyta</taxon>
        <taxon>Spermatophyta</taxon>
        <taxon>Magnoliopsida</taxon>
        <taxon>Liliopsida</taxon>
        <taxon>Poales</taxon>
        <taxon>Poaceae</taxon>
        <taxon>PACMAD clade</taxon>
        <taxon>Panicoideae</taxon>
        <taxon>Andropogonodae</taxon>
        <taxon>Andropogoneae</taxon>
        <taxon>Tripsacinae</taxon>
        <taxon>Zea</taxon>
    </lineage>
</organism>
<dbReference type="AlphaFoldDB" id="B6UEV2"/>
<accession>B6UEV2</accession>
<name>B6UEV2_MAIZE</name>